<dbReference type="Proteomes" id="UP000776629">
    <property type="component" value="Unassembled WGS sequence"/>
</dbReference>
<dbReference type="InterPro" id="IPR028082">
    <property type="entry name" value="Peripla_BP_I"/>
</dbReference>
<proteinExistence type="predicted"/>
<sequence>MAKLRLEDVADAAGVSKATVSRVINRRGYLSQKTINLVERTMKELNYRPNAIAQQMTTGKTQLIGILVPNVANPFFGELASALENRLFKMGYKVLVGNAQNDAVKESRYLQQLLNHQVDALIIATHNHNVEEYQNANLPIIAIDRYLRQDIPVVQSDNYAGGKLATETLIQRGATKIIHTDNLPSNQHDTQRKVAYETTMRSHQLTPTTYLTNFYGDHTDRVNVFNQLFDEHPDVDGIFASNDTDAALLLQIAHQRGYHLPNDLQIIGYDGTQASQLLAPDLATIVQPIANMANVAVDLLESRLKKQPLPASVVLPVTLREGATLRAK</sequence>
<protein>
    <submittedName>
        <fullName evidence="6">LacI family DNA-binding transcriptional regulator</fullName>
    </submittedName>
</protein>
<evidence type="ECO:0000256" key="1">
    <source>
        <dbReference type="ARBA" id="ARBA00022491"/>
    </source>
</evidence>
<evidence type="ECO:0000313" key="6">
    <source>
        <dbReference type="EMBL" id="MBM6754815.1"/>
    </source>
</evidence>
<keyword evidence="3 6" id="KW-0238">DNA-binding</keyword>
<dbReference type="PANTHER" id="PTHR30146:SF95">
    <property type="entry name" value="RIBOSE OPERON REPRESSOR"/>
    <property type="match status" value="1"/>
</dbReference>
<name>A0ABS2ERF9_9LACO</name>
<evidence type="ECO:0000256" key="3">
    <source>
        <dbReference type="ARBA" id="ARBA00023125"/>
    </source>
</evidence>
<dbReference type="PRINTS" id="PR00036">
    <property type="entry name" value="HTHLACI"/>
</dbReference>
<dbReference type="Gene3D" id="3.40.50.2300">
    <property type="match status" value="2"/>
</dbReference>
<feature type="domain" description="HTH lacI-type" evidence="5">
    <location>
        <begin position="4"/>
        <end position="58"/>
    </location>
</feature>
<keyword evidence="7" id="KW-1185">Reference proteome</keyword>
<organism evidence="6 7">
    <name type="scientific">Limosilactobacillus alvi</name>
    <dbReference type="NCBI Taxonomy" id="990412"/>
    <lineage>
        <taxon>Bacteria</taxon>
        <taxon>Bacillati</taxon>
        <taxon>Bacillota</taxon>
        <taxon>Bacilli</taxon>
        <taxon>Lactobacillales</taxon>
        <taxon>Lactobacillaceae</taxon>
        <taxon>Limosilactobacillus</taxon>
    </lineage>
</organism>
<dbReference type="SMART" id="SM00354">
    <property type="entry name" value="HTH_LACI"/>
    <property type="match status" value="1"/>
</dbReference>
<evidence type="ECO:0000256" key="2">
    <source>
        <dbReference type="ARBA" id="ARBA00023015"/>
    </source>
</evidence>
<dbReference type="SUPFAM" id="SSF47413">
    <property type="entry name" value="lambda repressor-like DNA-binding domains"/>
    <property type="match status" value="1"/>
</dbReference>
<dbReference type="SUPFAM" id="SSF53822">
    <property type="entry name" value="Periplasmic binding protein-like I"/>
    <property type="match status" value="1"/>
</dbReference>
<dbReference type="InterPro" id="IPR000843">
    <property type="entry name" value="HTH_LacI"/>
</dbReference>
<dbReference type="PROSITE" id="PS50932">
    <property type="entry name" value="HTH_LACI_2"/>
    <property type="match status" value="1"/>
</dbReference>
<gene>
    <name evidence="6" type="ORF">H5993_08605</name>
</gene>
<keyword evidence="1" id="KW-0678">Repressor</keyword>
<evidence type="ECO:0000313" key="7">
    <source>
        <dbReference type="Proteomes" id="UP000776629"/>
    </source>
</evidence>
<dbReference type="PROSITE" id="PS00356">
    <property type="entry name" value="HTH_LACI_1"/>
    <property type="match status" value="1"/>
</dbReference>
<comment type="caution">
    <text evidence="6">The sequence shown here is derived from an EMBL/GenBank/DDBJ whole genome shotgun (WGS) entry which is preliminary data.</text>
</comment>
<dbReference type="Gene3D" id="1.10.260.40">
    <property type="entry name" value="lambda repressor-like DNA-binding domains"/>
    <property type="match status" value="1"/>
</dbReference>
<evidence type="ECO:0000256" key="4">
    <source>
        <dbReference type="ARBA" id="ARBA00023163"/>
    </source>
</evidence>
<dbReference type="InterPro" id="IPR001761">
    <property type="entry name" value="Peripla_BP/Lac1_sug-bd_dom"/>
</dbReference>
<dbReference type="CDD" id="cd06291">
    <property type="entry name" value="PBP1_Qymf-like"/>
    <property type="match status" value="1"/>
</dbReference>
<dbReference type="Pfam" id="PF00356">
    <property type="entry name" value="LacI"/>
    <property type="match status" value="1"/>
</dbReference>
<evidence type="ECO:0000259" key="5">
    <source>
        <dbReference type="PROSITE" id="PS50932"/>
    </source>
</evidence>
<keyword evidence="2" id="KW-0805">Transcription regulation</keyword>
<dbReference type="PANTHER" id="PTHR30146">
    <property type="entry name" value="LACI-RELATED TRANSCRIPTIONAL REPRESSOR"/>
    <property type="match status" value="1"/>
</dbReference>
<dbReference type="InterPro" id="IPR010982">
    <property type="entry name" value="Lambda_DNA-bd_dom_sf"/>
</dbReference>
<keyword evidence="4" id="KW-0804">Transcription</keyword>
<dbReference type="RefSeq" id="WP_204777051.1">
    <property type="nucleotide sequence ID" value="NZ_JACJJQ010000055.1"/>
</dbReference>
<dbReference type="CDD" id="cd01392">
    <property type="entry name" value="HTH_LacI"/>
    <property type="match status" value="1"/>
</dbReference>
<dbReference type="GO" id="GO:0003677">
    <property type="term" value="F:DNA binding"/>
    <property type="evidence" value="ECO:0007669"/>
    <property type="project" value="UniProtKB-KW"/>
</dbReference>
<reference evidence="6 7" key="1">
    <citation type="journal article" date="2021" name="Sci. Rep.">
        <title>The distribution of antibiotic resistance genes in chicken gut microbiota commensals.</title>
        <authorList>
            <person name="Juricova H."/>
            <person name="Matiasovicova J."/>
            <person name="Kubasova T."/>
            <person name="Cejkova D."/>
            <person name="Rychlik I."/>
        </authorList>
    </citation>
    <scope>NUCLEOTIDE SEQUENCE [LARGE SCALE GENOMIC DNA]</scope>
    <source>
        <strain evidence="6 7">An810</strain>
    </source>
</reference>
<accession>A0ABS2ERF9</accession>
<dbReference type="Pfam" id="PF00532">
    <property type="entry name" value="Peripla_BP_1"/>
    <property type="match status" value="1"/>
</dbReference>
<dbReference type="EMBL" id="JACJJQ010000055">
    <property type="protein sequence ID" value="MBM6754815.1"/>
    <property type="molecule type" value="Genomic_DNA"/>
</dbReference>